<sequence>MLTIVQSQSYVGGRTAKLDHETLAISWLGDHGACPQIAFATTTTRPVRGHGGSHAALSALMLATPLVHGHDAEMGHCIRISEDQERLVNARFRRLPTKLTFIWSASGTSSGIVVNLSLKPSEAMVRSDHLERPRE</sequence>
<evidence type="ECO:0000313" key="1">
    <source>
        <dbReference type="EMBL" id="EMF15228.1"/>
    </source>
</evidence>
<reference evidence="1 2" key="1">
    <citation type="journal article" date="2012" name="PLoS Pathog.">
        <title>Diverse lifestyles and strategies of plant pathogenesis encoded in the genomes of eighteen Dothideomycetes fungi.</title>
        <authorList>
            <person name="Ohm R.A."/>
            <person name="Feau N."/>
            <person name="Henrissat B."/>
            <person name="Schoch C.L."/>
            <person name="Horwitz B.A."/>
            <person name="Barry K.W."/>
            <person name="Condon B.J."/>
            <person name="Copeland A.C."/>
            <person name="Dhillon B."/>
            <person name="Glaser F."/>
            <person name="Hesse C.N."/>
            <person name="Kosti I."/>
            <person name="LaButti K."/>
            <person name="Lindquist E.A."/>
            <person name="Lucas S."/>
            <person name="Salamov A.A."/>
            <person name="Bradshaw R.E."/>
            <person name="Ciuffetti L."/>
            <person name="Hamelin R.C."/>
            <person name="Kema G.H.J."/>
            <person name="Lawrence C."/>
            <person name="Scott J.A."/>
            <person name="Spatafora J.W."/>
            <person name="Turgeon B.G."/>
            <person name="de Wit P.J.G.M."/>
            <person name="Zhong S."/>
            <person name="Goodwin S.B."/>
            <person name="Grigoriev I.V."/>
        </authorList>
    </citation>
    <scope>NUCLEOTIDE SEQUENCE [LARGE SCALE GENOMIC DNA]</scope>
    <source>
        <strain evidence="1 2">SO2202</strain>
    </source>
</reference>
<gene>
    <name evidence="1" type="ORF">SEPMUDRAFT_147158</name>
</gene>
<dbReference type="EMBL" id="KB456261">
    <property type="protein sequence ID" value="EMF15228.1"/>
    <property type="molecule type" value="Genomic_DNA"/>
</dbReference>
<protein>
    <submittedName>
        <fullName evidence="1">Uncharacterized protein</fullName>
    </submittedName>
</protein>
<dbReference type="HOGENOM" id="CLU_1887056_0_0_1"/>
<keyword evidence="2" id="KW-1185">Reference proteome</keyword>
<proteinExistence type="predicted"/>
<organism evidence="1 2">
    <name type="scientific">Sphaerulina musiva (strain SO2202)</name>
    <name type="common">Poplar stem canker fungus</name>
    <name type="synonym">Septoria musiva</name>
    <dbReference type="NCBI Taxonomy" id="692275"/>
    <lineage>
        <taxon>Eukaryota</taxon>
        <taxon>Fungi</taxon>
        <taxon>Dikarya</taxon>
        <taxon>Ascomycota</taxon>
        <taxon>Pezizomycotina</taxon>
        <taxon>Dothideomycetes</taxon>
        <taxon>Dothideomycetidae</taxon>
        <taxon>Mycosphaerellales</taxon>
        <taxon>Mycosphaerellaceae</taxon>
        <taxon>Sphaerulina</taxon>
    </lineage>
</organism>
<evidence type="ECO:0000313" key="2">
    <source>
        <dbReference type="Proteomes" id="UP000016931"/>
    </source>
</evidence>
<name>M3CN57_SPHMS</name>
<accession>M3CN57</accession>
<dbReference type="RefSeq" id="XP_016763349.1">
    <property type="nucleotide sequence ID" value="XM_016904122.1"/>
</dbReference>
<dbReference type="GeneID" id="27901259"/>
<dbReference type="AlphaFoldDB" id="M3CN57"/>
<dbReference type="Proteomes" id="UP000016931">
    <property type="component" value="Unassembled WGS sequence"/>
</dbReference>